<organism evidence="2">
    <name type="scientific">Arion vulgaris</name>
    <dbReference type="NCBI Taxonomy" id="1028688"/>
    <lineage>
        <taxon>Eukaryota</taxon>
        <taxon>Metazoa</taxon>
        <taxon>Spiralia</taxon>
        <taxon>Lophotrochozoa</taxon>
        <taxon>Mollusca</taxon>
        <taxon>Gastropoda</taxon>
        <taxon>Heterobranchia</taxon>
        <taxon>Euthyneura</taxon>
        <taxon>Panpulmonata</taxon>
        <taxon>Eupulmonata</taxon>
        <taxon>Stylommatophora</taxon>
        <taxon>Helicina</taxon>
        <taxon>Arionoidea</taxon>
        <taxon>Arionidae</taxon>
        <taxon>Arion</taxon>
    </lineage>
</organism>
<dbReference type="AlphaFoldDB" id="A0A0B7ATS8"/>
<reference evidence="2" key="1">
    <citation type="submission" date="2014-12" db="EMBL/GenBank/DDBJ databases">
        <title>Insight into the proteome of Arion vulgaris.</title>
        <authorList>
            <person name="Aradska J."/>
            <person name="Bulat T."/>
            <person name="Smidak R."/>
            <person name="Sarate P."/>
            <person name="Gangsoo J."/>
            <person name="Sialana F."/>
            <person name="Bilban M."/>
            <person name="Lubec G."/>
        </authorList>
    </citation>
    <scope>NUCLEOTIDE SEQUENCE</scope>
    <source>
        <tissue evidence="2">Skin</tissue>
    </source>
</reference>
<dbReference type="EMBL" id="HACG01036531">
    <property type="protein sequence ID" value="CEK83396.1"/>
    <property type="molecule type" value="Transcribed_RNA"/>
</dbReference>
<gene>
    <name evidence="2" type="primary">ORF136774</name>
    <name evidence="3" type="synonym">ORF136775</name>
</gene>
<protein>
    <submittedName>
        <fullName evidence="2">Uncharacterized protein</fullName>
    </submittedName>
</protein>
<accession>A0A0B7ATS8</accession>
<feature type="transmembrane region" description="Helical" evidence="1">
    <location>
        <begin position="12"/>
        <end position="31"/>
    </location>
</feature>
<evidence type="ECO:0000313" key="2">
    <source>
        <dbReference type="EMBL" id="CEK83396.1"/>
    </source>
</evidence>
<keyword evidence="1" id="KW-0472">Membrane</keyword>
<feature type="non-terminal residue" evidence="2">
    <location>
        <position position="67"/>
    </location>
</feature>
<proteinExistence type="predicted"/>
<sequence>MFYTYFPNQCTIFASVCVLNYFVLFFTHPVLDKGINYQHPDSVAAHFVKLPYFVFSYLFPIAKQFYC</sequence>
<evidence type="ECO:0000256" key="1">
    <source>
        <dbReference type="SAM" id="Phobius"/>
    </source>
</evidence>
<evidence type="ECO:0000313" key="3">
    <source>
        <dbReference type="EMBL" id="CEK83397.1"/>
    </source>
</evidence>
<keyword evidence="1" id="KW-1133">Transmembrane helix</keyword>
<dbReference type="EMBL" id="HACG01036532">
    <property type="protein sequence ID" value="CEK83397.1"/>
    <property type="molecule type" value="Transcribed_RNA"/>
</dbReference>
<name>A0A0B7ATS8_9EUPU</name>
<keyword evidence="1" id="KW-0812">Transmembrane</keyword>
<feature type="transmembrane region" description="Helical" evidence="1">
    <location>
        <begin position="43"/>
        <end position="62"/>
    </location>
</feature>